<reference evidence="1" key="1">
    <citation type="submission" date="2022-10" db="EMBL/GenBank/DDBJ databases">
        <title>Two novel species of Flavobacterium.</title>
        <authorList>
            <person name="Liu Q."/>
            <person name="Xin Y.-H."/>
        </authorList>
    </citation>
    <scope>NUCLEOTIDE SEQUENCE</scope>
    <source>
        <strain evidence="1">LS1R49</strain>
    </source>
</reference>
<name>A0A9X2ZIV2_9FLAO</name>
<proteinExistence type="predicted"/>
<dbReference type="AlphaFoldDB" id="A0A9X2ZIV2"/>
<protein>
    <submittedName>
        <fullName evidence="1">Uncharacterized protein</fullName>
    </submittedName>
</protein>
<dbReference type="RefSeq" id="WP_264208289.1">
    <property type="nucleotide sequence ID" value="NZ_JAOZEW010000030.1"/>
</dbReference>
<sequence length="116" mass="13571">MKLDIKSVKDRGTNSERLVIQVLEDCDIGDYISFVTKRIDDKISIVIENPFWFPDKKVEKGDLIVLYTKSGNTSFKVNKDESKTHFFYRNMDNPVFIEDKYALLLEAKNWQIESNS</sequence>
<accession>A0A9X2ZIV2</accession>
<evidence type="ECO:0000313" key="2">
    <source>
        <dbReference type="Proteomes" id="UP001151079"/>
    </source>
</evidence>
<organism evidence="1 2">
    <name type="scientific">Flavobacterium shii</name>
    <dbReference type="NCBI Taxonomy" id="2987687"/>
    <lineage>
        <taxon>Bacteria</taxon>
        <taxon>Pseudomonadati</taxon>
        <taxon>Bacteroidota</taxon>
        <taxon>Flavobacteriia</taxon>
        <taxon>Flavobacteriales</taxon>
        <taxon>Flavobacteriaceae</taxon>
        <taxon>Flavobacterium</taxon>
    </lineage>
</organism>
<dbReference type="Proteomes" id="UP001151079">
    <property type="component" value="Unassembled WGS sequence"/>
</dbReference>
<dbReference type="EMBL" id="JAOZEW010000030">
    <property type="protein sequence ID" value="MCV9930210.1"/>
    <property type="molecule type" value="Genomic_DNA"/>
</dbReference>
<comment type="caution">
    <text evidence="1">The sequence shown here is derived from an EMBL/GenBank/DDBJ whole genome shotgun (WGS) entry which is preliminary data.</text>
</comment>
<evidence type="ECO:0000313" key="1">
    <source>
        <dbReference type="EMBL" id="MCV9930210.1"/>
    </source>
</evidence>
<gene>
    <name evidence="1" type="ORF">OIU83_21305</name>
</gene>
<keyword evidence="2" id="KW-1185">Reference proteome</keyword>